<proteinExistence type="predicted"/>
<evidence type="ECO:0000313" key="4">
    <source>
        <dbReference type="EMBL" id="KAK8837842.1"/>
    </source>
</evidence>
<evidence type="ECO:0000313" key="5">
    <source>
        <dbReference type="Proteomes" id="UP001470230"/>
    </source>
</evidence>
<name>A0ABR2GWS8_9EUKA</name>
<dbReference type="SUPFAM" id="SSF52799">
    <property type="entry name" value="(Phosphotyrosine protein) phosphatases II"/>
    <property type="match status" value="1"/>
</dbReference>
<dbReference type="PROSITE" id="PS50056">
    <property type="entry name" value="TYR_PHOSPHATASE_2"/>
    <property type="match status" value="1"/>
</dbReference>
<dbReference type="InterPro" id="IPR029021">
    <property type="entry name" value="Prot-tyrosine_phosphatase-like"/>
</dbReference>
<dbReference type="InterPro" id="IPR016130">
    <property type="entry name" value="Tyr_Pase_AS"/>
</dbReference>
<dbReference type="InterPro" id="IPR000387">
    <property type="entry name" value="Tyr_Pase_dom"/>
</dbReference>
<organism evidence="4 5">
    <name type="scientific">Tritrichomonas musculus</name>
    <dbReference type="NCBI Taxonomy" id="1915356"/>
    <lineage>
        <taxon>Eukaryota</taxon>
        <taxon>Metamonada</taxon>
        <taxon>Parabasalia</taxon>
        <taxon>Tritrichomonadida</taxon>
        <taxon>Tritrichomonadidae</taxon>
        <taxon>Tritrichomonas</taxon>
    </lineage>
</organism>
<comment type="caution">
    <text evidence="4">The sequence shown here is derived from an EMBL/GenBank/DDBJ whole genome shotgun (WGS) entry which is preliminary data.</text>
</comment>
<reference evidence="4 5" key="1">
    <citation type="submission" date="2024-04" db="EMBL/GenBank/DDBJ databases">
        <title>Tritrichomonas musculus Genome.</title>
        <authorList>
            <person name="Alves-Ferreira E."/>
            <person name="Grigg M."/>
            <person name="Lorenzi H."/>
            <person name="Galac M."/>
        </authorList>
    </citation>
    <scope>NUCLEOTIDE SEQUENCE [LARGE SCALE GENOMIC DNA]</scope>
    <source>
        <strain evidence="4 5">EAF2021</strain>
    </source>
</reference>
<dbReference type="EMBL" id="JAPFFF010000363">
    <property type="protein sequence ID" value="KAK8834597.1"/>
    <property type="molecule type" value="Genomic_DNA"/>
</dbReference>
<evidence type="ECO:0000256" key="1">
    <source>
        <dbReference type="ARBA" id="ARBA00022801"/>
    </source>
</evidence>
<dbReference type="Pfam" id="PF22784">
    <property type="entry name" value="PTP-SAK"/>
    <property type="match status" value="1"/>
</dbReference>
<dbReference type="InterPro" id="IPR003595">
    <property type="entry name" value="Tyr_Pase_cat"/>
</dbReference>
<dbReference type="Proteomes" id="UP001470230">
    <property type="component" value="Unassembled WGS sequence"/>
</dbReference>
<dbReference type="Gene3D" id="3.90.190.10">
    <property type="entry name" value="Protein tyrosine phosphatase superfamily"/>
    <property type="match status" value="1"/>
</dbReference>
<dbReference type="InterPro" id="IPR057023">
    <property type="entry name" value="PTP-SAK"/>
</dbReference>
<dbReference type="PROSITE" id="PS00383">
    <property type="entry name" value="TYR_PHOSPHATASE_1"/>
    <property type="match status" value="1"/>
</dbReference>
<sequence length="196" mass="22592">MNNNYKTPASETSDIFCQKDTDNSINNRPIYQSYDINECPGIFAGEYPGDKDENSAKQKIDQMIKFGIKHFIDLTEENELCPYHQLLPDNVTHFRFPIKDCKAPKSVDEVHKLLLYINEIQKDGGYVYIHCWGGVGRTGTIVSCLLSKTNNITDINEVLRLLRQNFSKMPKAAYRKTPETKSQFNFINHFIQSCKQ</sequence>
<feature type="domain" description="Tyrosine specific protein phosphatases" evidence="2">
    <location>
        <begin position="111"/>
        <end position="164"/>
    </location>
</feature>
<dbReference type="InterPro" id="IPR050561">
    <property type="entry name" value="PTP"/>
</dbReference>
<accession>A0ABR2GWS8</accession>
<dbReference type="SMART" id="SM00404">
    <property type="entry name" value="PTPc_motif"/>
    <property type="match status" value="1"/>
</dbReference>
<dbReference type="PANTHER" id="PTHR23339">
    <property type="entry name" value="TYROSINE SPECIFIC PROTEIN PHOSPHATASE AND DUAL SPECIFICITY PROTEIN PHOSPHATASE"/>
    <property type="match status" value="1"/>
</dbReference>
<keyword evidence="1" id="KW-0378">Hydrolase</keyword>
<dbReference type="EMBL" id="JAPFFF010000058">
    <property type="protein sequence ID" value="KAK8837842.1"/>
    <property type="molecule type" value="Genomic_DNA"/>
</dbReference>
<evidence type="ECO:0000259" key="2">
    <source>
        <dbReference type="PROSITE" id="PS50056"/>
    </source>
</evidence>
<evidence type="ECO:0000313" key="3">
    <source>
        <dbReference type="EMBL" id="KAK8834597.1"/>
    </source>
</evidence>
<keyword evidence="5" id="KW-1185">Reference proteome</keyword>
<protein>
    <recommendedName>
        <fullName evidence="2">Tyrosine specific protein phosphatases domain-containing protein</fullName>
    </recommendedName>
</protein>
<gene>
    <name evidence="3" type="ORF">M9Y10_027282</name>
    <name evidence="4" type="ORF">M9Y10_036380</name>
</gene>